<protein>
    <recommendedName>
        <fullName evidence="2">DUF4220 domain-containing protein</fullName>
    </recommendedName>
</protein>
<gene>
    <name evidence="3" type="ORF">PVAP13_5KG373507</name>
</gene>
<evidence type="ECO:0000313" key="4">
    <source>
        <dbReference type="Proteomes" id="UP000823388"/>
    </source>
</evidence>
<comment type="caution">
    <text evidence="3">The sequence shown here is derived from an EMBL/GenBank/DDBJ whole genome shotgun (WGS) entry which is preliminary data.</text>
</comment>
<keyword evidence="4" id="KW-1185">Reference proteome</keyword>
<keyword evidence="1" id="KW-0472">Membrane</keyword>
<dbReference type="Pfam" id="PF13968">
    <property type="entry name" value="DUF4220"/>
    <property type="match status" value="1"/>
</dbReference>
<dbReference type="PANTHER" id="PTHR31325">
    <property type="entry name" value="OS01G0798800 PROTEIN-RELATED"/>
    <property type="match status" value="1"/>
</dbReference>
<name>A0A8T0SJQ0_PANVG</name>
<reference evidence="3" key="1">
    <citation type="submission" date="2020-05" db="EMBL/GenBank/DDBJ databases">
        <title>WGS assembly of Panicum virgatum.</title>
        <authorList>
            <person name="Lovell J.T."/>
            <person name="Jenkins J."/>
            <person name="Shu S."/>
            <person name="Juenger T.E."/>
            <person name="Schmutz J."/>
        </authorList>
    </citation>
    <scope>NUCLEOTIDE SEQUENCE</scope>
    <source>
        <strain evidence="3">AP13</strain>
    </source>
</reference>
<sequence>MRMLRNPHGGVVGTNLNHLERWKGCTVGQFWNDWEMHILVFVSFAMQVFMFLFTFIRKRNTALVQSVLLWPAYVSADAIAIFVLGRFSLHINGTHHRLTLFWAPFMLLHLGGQETITAFSMEGNMLWKRHLLTLVTQVGMAAYVVGKQWQGEKQLLAPMVLMFFSGTLKYAERTYALMRAAKACSDGRVLQVAWSSNIAISIPG</sequence>
<organism evidence="3 4">
    <name type="scientific">Panicum virgatum</name>
    <name type="common">Blackwell switchgrass</name>
    <dbReference type="NCBI Taxonomy" id="38727"/>
    <lineage>
        <taxon>Eukaryota</taxon>
        <taxon>Viridiplantae</taxon>
        <taxon>Streptophyta</taxon>
        <taxon>Embryophyta</taxon>
        <taxon>Tracheophyta</taxon>
        <taxon>Spermatophyta</taxon>
        <taxon>Magnoliopsida</taxon>
        <taxon>Liliopsida</taxon>
        <taxon>Poales</taxon>
        <taxon>Poaceae</taxon>
        <taxon>PACMAD clade</taxon>
        <taxon>Panicoideae</taxon>
        <taxon>Panicodae</taxon>
        <taxon>Paniceae</taxon>
        <taxon>Panicinae</taxon>
        <taxon>Panicum</taxon>
        <taxon>Panicum sect. Hiantes</taxon>
    </lineage>
</organism>
<dbReference type="InterPro" id="IPR025315">
    <property type="entry name" value="DUF4220"/>
</dbReference>
<feature type="transmembrane region" description="Helical" evidence="1">
    <location>
        <begin position="68"/>
        <end position="89"/>
    </location>
</feature>
<dbReference type="Proteomes" id="UP000823388">
    <property type="component" value="Chromosome 5K"/>
</dbReference>
<feature type="transmembrane region" description="Helical" evidence="1">
    <location>
        <begin position="36"/>
        <end position="56"/>
    </location>
</feature>
<keyword evidence="1" id="KW-0812">Transmembrane</keyword>
<evidence type="ECO:0000259" key="2">
    <source>
        <dbReference type="Pfam" id="PF13968"/>
    </source>
</evidence>
<dbReference type="AlphaFoldDB" id="A0A8T0SJQ0"/>
<keyword evidence="1" id="KW-1133">Transmembrane helix</keyword>
<feature type="domain" description="DUF4220" evidence="2">
    <location>
        <begin position="70"/>
        <end position="181"/>
    </location>
</feature>
<dbReference type="EMBL" id="CM029045">
    <property type="protein sequence ID" value="KAG2597524.1"/>
    <property type="molecule type" value="Genomic_DNA"/>
</dbReference>
<accession>A0A8T0SJQ0</accession>
<proteinExistence type="predicted"/>
<evidence type="ECO:0000256" key="1">
    <source>
        <dbReference type="SAM" id="Phobius"/>
    </source>
</evidence>
<evidence type="ECO:0000313" key="3">
    <source>
        <dbReference type="EMBL" id="KAG2597524.1"/>
    </source>
</evidence>